<feature type="domain" description="Helicase ATP-binding" evidence="11">
    <location>
        <begin position="171"/>
        <end position="345"/>
    </location>
</feature>
<dbReference type="InterPro" id="IPR011545">
    <property type="entry name" value="DEAD/DEAH_box_helicase_dom"/>
</dbReference>
<dbReference type="SMART" id="SM00490">
    <property type="entry name" value="HELICc"/>
    <property type="match status" value="1"/>
</dbReference>
<dbReference type="GO" id="GO:0005694">
    <property type="term" value="C:chromosome"/>
    <property type="evidence" value="ECO:0007669"/>
    <property type="project" value="TreeGrafter"/>
</dbReference>
<dbReference type="GO" id="GO:0005737">
    <property type="term" value="C:cytoplasm"/>
    <property type="evidence" value="ECO:0007669"/>
    <property type="project" value="TreeGrafter"/>
</dbReference>
<dbReference type="SMART" id="SM00487">
    <property type="entry name" value="DEXDc"/>
    <property type="match status" value="1"/>
</dbReference>
<dbReference type="Pfam" id="PF16124">
    <property type="entry name" value="RecQ_Zn_bind"/>
    <property type="match status" value="1"/>
</dbReference>
<dbReference type="InterPro" id="IPR001650">
    <property type="entry name" value="Helicase_C-like"/>
</dbReference>
<keyword evidence="8" id="KW-0539">Nucleus</keyword>
<dbReference type="GO" id="GO:0016787">
    <property type="term" value="F:hydrolase activity"/>
    <property type="evidence" value="ECO:0007669"/>
    <property type="project" value="UniProtKB-KW"/>
</dbReference>
<dbReference type="PROSITE" id="PS51192">
    <property type="entry name" value="HELICASE_ATP_BIND_1"/>
    <property type="match status" value="1"/>
</dbReference>
<comment type="similarity">
    <text evidence="1 8">Belongs to the helicase family. RecQ subfamily.</text>
</comment>
<dbReference type="EMBL" id="CM035419">
    <property type="protein sequence ID" value="KAH7414571.1"/>
    <property type="molecule type" value="Genomic_DNA"/>
</dbReference>
<evidence type="ECO:0000256" key="6">
    <source>
        <dbReference type="ARBA" id="ARBA00022840"/>
    </source>
</evidence>
<evidence type="ECO:0000256" key="7">
    <source>
        <dbReference type="ARBA" id="ARBA00034617"/>
    </source>
</evidence>
<dbReference type="GO" id="GO:0043138">
    <property type="term" value="F:3'-5' DNA helicase activity"/>
    <property type="evidence" value="ECO:0007669"/>
    <property type="project" value="UniProtKB-EC"/>
</dbReference>
<keyword evidence="6 8" id="KW-0067">ATP-binding</keyword>
<dbReference type="GO" id="GO:0003676">
    <property type="term" value="F:nucleic acid binding"/>
    <property type="evidence" value="ECO:0007669"/>
    <property type="project" value="InterPro"/>
</dbReference>
<gene>
    <name evidence="13" type="ORF">KP509_14G000300</name>
</gene>
<dbReference type="GO" id="GO:0005634">
    <property type="term" value="C:nucleus"/>
    <property type="evidence" value="ECO:0007669"/>
    <property type="project" value="UniProtKB-SubCell"/>
</dbReference>
<evidence type="ECO:0000259" key="10">
    <source>
        <dbReference type="PROSITE" id="PS50030"/>
    </source>
</evidence>
<evidence type="ECO:0000256" key="8">
    <source>
        <dbReference type="RuleBase" id="RU364117"/>
    </source>
</evidence>
<organism evidence="13 14">
    <name type="scientific">Ceratopteris richardii</name>
    <name type="common">Triangle waterfern</name>
    <dbReference type="NCBI Taxonomy" id="49495"/>
    <lineage>
        <taxon>Eukaryota</taxon>
        <taxon>Viridiplantae</taxon>
        <taxon>Streptophyta</taxon>
        <taxon>Embryophyta</taxon>
        <taxon>Tracheophyta</taxon>
        <taxon>Polypodiopsida</taxon>
        <taxon>Polypodiidae</taxon>
        <taxon>Polypodiales</taxon>
        <taxon>Pteridineae</taxon>
        <taxon>Pteridaceae</taxon>
        <taxon>Parkerioideae</taxon>
        <taxon>Ceratopteris</taxon>
    </lineage>
</organism>
<dbReference type="GO" id="GO:0009378">
    <property type="term" value="F:four-way junction helicase activity"/>
    <property type="evidence" value="ECO:0007669"/>
    <property type="project" value="TreeGrafter"/>
</dbReference>
<dbReference type="InterPro" id="IPR032284">
    <property type="entry name" value="RecQ_Zn-bd"/>
</dbReference>
<evidence type="ECO:0000313" key="13">
    <source>
        <dbReference type="EMBL" id="KAH7414571.1"/>
    </source>
</evidence>
<dbReference type="GO" id="GO:0000724">
    <property type="term" value="P:double-strand break repair via homologous recombination"/>
    <property type="evidence" value="ECO:0007669"/>
    <property type="project" value="TreeGrafter"/>
</dbReference>
<dbReference type="InterPro" id="IPR014001">
    <property type="entry name" value="Helicase_ATP-bd"/>
</dbReference>
<dbReference type="Proteomes" id="UP000825935">
    <property type="component" value="Chromosome 14"/>
</dbReference>
<feature type="region of interest" description="Disordered" evidence="9">
    <location>
        <begin position="888"/>
        <end position="917"/>
    </location>
</feature>
<keyword evidence="2" id="KW-0934">Plastid</keyword>
<dbReference type="GO" id="GO:0005524">
    <property type="term" value="F:ATP binding"/>
    <property type="evidence" value="ECO:0007669"/>
    <property type="project" value="UniProtKB-KW"/>
</dbReference>
<evidence type="ECO:0000256" key="3">
    <source>
        <dbReference type="ARBA" id="ARBA00022741"/>
    </source>
</evidence>
<evidence type="ECO:0000259" key="12">
    <source>
        <dbReference type="PROSITE" id="PS51194"/>
    </source>
</evidence>
<dbReference type="OrthoDB" id="10261556at2759"/>
<comment type="catalytic activity">
    <reaction evidence="7 8">
        <text>Couples ATP hydrolysis with the unwinding of duplex DNA by translocating in the 3'-5' direction.</text>
        <dbReference type="EC" id="5.6.2.4"/>
    </reaction>
</comment>
<dbReference type="PANTHER" id="PTHR13710:SF69">
    <property type="entry name" value="ATP-DEPENDENT DNA HELICASE Q-LIKE SIM"/>
    <property type="match status" value="1"/>
</dbReference>
<dbReference type="InterPro" id="IPR036388">
    <property type="entry name" value="WH-like_DNA-bd_sf"/>
</dbReference>
<keyword evidence="2" id="KW-0150">Chloroplast</keyword>
<name>A0A8T2T6W3_CERRI</name>
<sequence>MLDDHQVPSRSDEAAKDGVISELASMGFDMSFCTEALTTEDMDNLSDSVLSLLDGKRATSESRQTFPSLRDIANTENITPLGATPSSLPCTGVPIPHPLQYGEKFDSTPVQPAQNTTCEASSQIVHAAKRGFHSMIDRENLSFDDLLVHAETALRKYFGLFSMKPFQIEAFQAWANNQDCLVLAATGSGKSLCFQLPALVTGKVVIVVSPLISLMHDQCQQLSRRGISACFLGSGQQDKSVEKKAMAGLYSIVYVCPETLPRLLNSLLDLACKRGIALFAIDEAHCISKWGHDFRPDYRRLSALREAFGAKTVQKNRVPIMALTATATDRVQLDIMKSLNIDIETTRIVQTTLFRPNLRFSVHHSKTQKSSSYKKDFKVLLDYYGCASDSSNQLDQFLNGSTSCSIKNGVNHMGKQCLSDKNYKLAYWASDKRPLEFEQIGRNQSMDIMMDGCHNEDEVEEEDEEVHGEENWEKDEDGNFNEVQEMANSTANSTAEGSQETQLTVDYLEDDDEDEAERLGGDFEVASNESLKDDGKFGGEGLSSQRSSSVVQNGPSIIYVPTRKETESIAKFLCQSGLKAAPYHAKLAKGHLRKVHGEFHQGTLQVVVATIAFGMGIDKPDVRYIIHYGWPQSLEAYYQEAGRAGRDGHPSECMLYCDMTILPSLLPSQRDHEETQHALYMLNECFRYGLSTTKCRAVNLLKYFGENLTRSCKICDFCTTGPPPLENLTREAEMLLQLLLKLLENCGTPSLGRERLKRKRQDHHYSNMRNYQHAINQITECNKIPQRDNVWWRGFGRLLVDAGYLKESNSMKAYSRKSIVPHLRCPEVTAEGQNFLNKRRMGSLVTFSIHPEGDMIQAMLEPRLKHRSIISAQEWGRGWADPKIRRERLGRSKFSNRRPRERHQRKSRESKRYRQKL</sequence>
<dbReference type="NCBIfam" id="TIGR00614">
    <property type="entry name" value="recQ_fam"/>
    <property type="match status" value="1"/>
</dbReference>
<feature type="domain" description="UBA" evidence="10">
    <location>
        <begin position="10"/>
        <end position="55"/>
    </location>
</feature>
<feature type="region of interest" description="Disordered" evidence="9">
    <location>
        <begin position="520"/>
        <end position="548"/>
    </location>
</feature>
<evidence type="ECO:0000256" key="2">
    <source>
        <dbReference type="ARBA" id="ARBA00022528"/>
    </source>
</evidence>
<dbReference type="AlphaFoldDB" id="A0A8T2T6W3"/>
<accession>A0A8T2T6W3</accession>
<protein>
    <recommendedName>
        <fullName evidence="8">ATP-dependent DNA helicase</fullName>
        <ecNumber evidence="8">5.6.2.4</ecNumber>
    </recommendedName>
</protein>
<feature type="compositionally biased region" description="Basic residues" evidence="9">
    <location>
        <begin position="894"/>
        <end position="917"/>
    </location>
</feature>
<keyword evidence="3 8" id="KW-0547">Nucleotide-binding</keyword>
<evidence type="ECO:0000313" key="14">
    <source>
        <dbReference type="Proteomes" id="UP000825935"/>
    </source>
</evidence>
<dbReference type="Gene3D" id="1.10.10.10">
    <property type="entry name" value="Winged helix-like DNA-binding domain superfamily/Winged helix DNA-binding domain"/>
    <property type="match status" value="1"/>
</dbReference>
<dbReference type="CDD" id="cd17920">
    <property type="entry name" value="DEXHc_RecQ"/>
    <property type="match status" value="1"/>
</dbReference>
<reference evidence="13" key="1">
    <citation type="submission" date="2021-08" db="EMBL/GenBank/DDBJ databases">
        <title>WGS assembly of Ceratopteris richardii.</title>
        <authorList>
            <person name="Marchant D.B."/>
            <person name="Chen G."/>
            <person name="Jenkins J."/>
            <person name="Shu S."/>
            <person name="Leebens-Mack J."/>
            <person name="Grimwood J."/>
            <person name="Schmutz J."/>
            <person name="Soltis P."/>
            <person name="Soltis D."/>
            <person name="Chen Z.-H."/>
        </authorList>
    </citation>
    <scope>NUCLEOTIDE SEQUENCE</scope>
    <source>
        <strain evidence="13">Whitten #5841</strain>
        <tissue evidence="13">Leaf</tissue>
    </source>
</reference>
<evidence type="ECO:0000256" key="4">
    <source>
        <dbReference type="ARBA" id="ARBA00022801"/>
    </source>
</evidence>
<keyword evidence="14" id="KW-1185">Reference proteome</keyword>
<dbReference type="FunFam" id="3.40.50.300:FF:001391">
    <property type="entry name" value="ATP-dependent DNA helicase"/>
    <property type="match status" value="1"/>
</dbReference>
<dbReference type="OMA" id="WWEGLAR"/>
<dbReference type="InterPro" id="IPR027417">
    <property type="entry name" value="P-loop_NTPase"/>
</dbReference>
<keyword evidence="5 8" id="KW-0347">Helicase</keyword>
<dbReference type="PROSITE" id="PS50030">
    <property type="entry name" value="UBA"/>
    <property type="match status" value="1"/>
</dbReference>
<dbReference type="Gene3D" id="3.40.50.300">
    <property type="entry name" value="P-loop containing nucleotide triphosphate hydrolases"/>
    <property type="match status" value="2"/>
</dbReference>
<dbReference type="PANTHER" id="PTHR13710">
    <property type="entry name" value="DNA HELICASE RECQ FAMILY MEMBER"/>
    <property type="match status" value="1"/>
</dbReference>
<dbReference type="Pfam" id="PF00270">
    <property type="entry name" value="DEAD"/>
    <property type="match status" value="1"/>
</dbReference>
<dbReference type="EC" id="5.6.2.4" evidence="8"/>
<evidence type="ECO:0000256" key="1">
    <source>
        <dbReference type="ARBA" id="ARBA00005446"/>
    </source>
</evidence>
<feature type="domain" description="Helicase C-terminal" evidence="12">
    <location>
        <begin position="543"/>
        <end position="701"/>
    </location>
</feature>
<keyword evidence="4 8" id="KW-0378">Hydrolase</keyword>
<dbReference type="FunFam" id="3.40.50.300:FF:001456">
    <property type="entry name" value="ATP-dependent DNA helicase"/>
    <property type="match status" value="1"/>
</dbReference>
<comment type="subcellular location">
    <subcellularLocation>
        <location evidence="8">Nucleus</location>
    </subcellularLocation>
</comment>
<dbReference type="InterPro" id="IPR015940">
    <property type="entry name" value="UBA"/>
</dbReference>
<comment type="caution">
    <text evidence="13">The sequence shown here is derived from an EMBL/GenBank/DDBJ whole genome shotgun (WGS) entry which is preliminary data.</text>
</comment>
<evidence type="ECO:0000256" key="5">
    <source>
        <dbReference type="ARBA" id="ARBA00022806"/>
    </source>
</evidence>
<evidence type="ECO:0000259" key="11">
    <source>
        <dbReference type="PROSITE" id="PS51192"/>
    </source>
</evidence>
<dbReference type="Pfam" id="PF00271">
    <property type="entry name" value="Helicase_C"/>
    <property type="match status" value="1"/>
</dbReference>
<comment type="catalytic activity">
    <reaction evidence="8">
        <text>ATP + H2O = ADP + phosphate + H(+)</text>
        <dbReference type="Rhea" id="RHEA:13065"/>
        <dbReference type="ChEBI" id="CHEBI:15377"/>
        <dbReference type="ChEBI" id="CHEBI:15378"/>
        <dbReference type="ChEBI" id="CHEBI:30616"/>
        <dbReference type="ChEBI" id="CHEBI:43474"/>
        <dbReference type="ChEBI" id="CHEBI:456216"/>
    </reaction>
</comment>
<proteinExistence type="inferred from homology"/>
<evidence type="ECO:0000256" key="9">
    <source>
        <dbReference type="SAM" id="MobiDB-lite"/>
    </source>
</evidence>
<dbReference type="InterPro" id="IPR004589">
    <property type="entry name" value="DNA_helicase_ATP-dep_RecQ"/>
</dbReference>
<dbReference type="PROSITE" id="PS51194">
    <property type="entry name" value="HELICASE_CTER"/>
    <property type="match status" value="1"/>
</dbReference>
<dbReference type="SUPFAM" id="SSF52540">
    <property type="entry name" value="P-loop containing nucleoside triphosphate hydrolases"/>
    <property type="match status" value="1"/>
</dbReference>